<sequence>TFTPWESGDCAYMQPARLACRVIYTAELWSLVINEMFYVLIILVESRRAQTSTH</sequence>
<proteinExistence type="predicted"/>
<keyword evidence="1" id="KW-0812">Transmembrane</keyword>
<evidence type="ECO:0000313" key="2">
    <source>
        <dbReference type="EMBL" id="KAF9461158.1"/>
    </source>
</evidence>
<protein>
    <submittedName>
        <fullName evidence="2">Uncharacterized protein</fullName>
    </submittedName>
</protein>
<feature type="transmembrane region" description="Helical" evidence="1">
    <location>
        <begin position="22"/>
        <end position="44"/>
    </location>
</feature>
<accession>A0A9P5Y2K8</accession>
<keyword evidence="3" id="KW-1185">Reference proteome</keyword>
<dbReference type="AlphaFoldDB" id="A0A9P5Y2K8"/>
<keyword evidence="1" id="KW-1133">Transmembrane helix</keyword>
<evidence type="ECO:0000313" key="3">
    <source>
        <dbReference type="Proteomes" id="UP000807353"/>
    </source>
</evidence>
<gene>
    <name evidence="2" type="ORF">BDZ94DRAFT_1264427</name>
</gene>
<dbReference type="EMBL" id="MU150288">
    <property type="protein sequence ID" value="KAF9461158.1"/>
    <property type="molecule type" value="Genomic_DNA"/>
</dbReference>
<dbReference type="Proteomes" id="UP000807353">
    <property type="component" value="Unassembled WGS sequence"/>
</dbReference>
<organism evidence="2 3">
    <name type="scientific">Collybia nuda</name>
    <dbReference type="NCBI Taxonomy" id="64659"/>
    <lineage>
        <taxon>Eukaryota</taxon>
        <taxon>Fungi</taxon>
        <taxon>Dikarya</taxon>
        <taxon>Basidiomycota</taxon>
        <taxon>Agaricomycotina</taxon>
        <taxon>Agaricomycetes</taxon>
        <taxon>Agaricomycetidae</taxon>
        <taxon>Agaricales</taxon>
        <taxon>Tricholomatineae</taxon>
        <taxon>Clitocybaceae</taxon>
        <taxon>Collybia</taxon>
    </lineage>
</organism>
<keyword evidence="1" id="KW-0472">Membrane</keyword>
<evidence type="ECO:0000256" key="1">
    <source>
        <dbReference type="SAM" id="Phobius"/>
    </source>
</evidence>
<comment type="caution">
    <text evidence="2">The sequence shown here is derived from an EMBL/GenBank/DDBJ whole genome shotgun (WGS) entry which is preliminary data.</text>
</comment>
<reference evidence="2" key="1">
    <citation type="submission" date="2020-11" db="EMBL/GenBank/DDBJ databases">
        <authorList>
            <consortium name="DOE Joint Genome Institute"/>
            <person name="Ahrendt S."/>
            <person name="Riley R."/>
            <person name="Andreopoulos W."/>
            <person name="Labutti K."/>
            <person name="Pangilinan J."/>
            <person name="Ruiz-Duenas F.J."/>
            <person name="Barrasa J.M."/>
            <person name="Sanchez-Garcia M."/>
            <person name="Camarero S."/>
            <person name="Miyauchi S."/>
            <person name="Serrano A."/>
            <person name="Linde D."/>
            <person name="Babiker R."/>
            <person name="Drula E."/>
            <person name="Ayuso-Fernandez I."/>
            <person name="Pacheco R."/>
            <person name="Padilla G."/>
            <person name="Ferreira P."/>
            <person name="Barriuso J."/>
            <person name="Kellner H."/>
            <person name="Castanera R."/>
            <person name="Alfaro M."/>
            <person name="Ramirez L."/>
            <person name="Pisabarro A.G."/>
            <person name="Kuo A."/>
            <person name="Tritt A."/>
            <person name="Lipzen A."/>
            <person name="He G."/>
            <person name="Yan M."/>
            <person name="Ng V."/>
            <person name="Cullen D."/>
            <person name="Martin F."/>
            <person name="Rosso M.-N."/>
            <person name="Henrissat B."/>
            <person name="Hibbett D."/>
            <person name="Martinez A.T."/>
            <person name="Grigoriev I.V."/>
        </authorList>
    </citation>
    <scope>NUCLEOTIDE SEQUENCE</scope>
    <source>
        <strain evidence="2">CBS 247.69</strain>
    </source>
</reference>
<feature type="non-terminal residue" evidence="2">
    <location>
        <position position="1"/>
    </location>
</feature>
<name>A0A9P5Y2K8_9AGAR</name>